<evidence type="ECO:0000313" key="1">
    <source>
        <dbReference type="EMBL" id="KIO78901.1"/>
    </source>
</evidence>
<comment type="caution">
    <text evidence="1">The sequence shown here is derived from an EMBL/GenBank/DDBJ whole genome shotgun (WGS) entry which is preliminary data.</text>
</comment>
<protein>
    <submittedName>
        <fullName evidence="1">RNA polymerase subunit sigma-70</fullName>
    </submittedName>
</protein>
<reference evidence="1 2" key="1">
    <citation type="submission" date="2015-01" db="EMBL/GenBank/DDBJ databases">
        <title>Draft genome sequence of Pedobacter sp. NL19 isolated from sludge of an effluent treatment pond in an abandoned uranium mine.</title>
        <authorList>
            <person name="Santos T."/>
            <person name="Caetano T."/>
            <person name="Covas C."/>
            <person name="Cruz A."/>
            <person name="Mendo S."/>
        </authorList>
    </citation>
    <scope>NUCLEOTIDE SEQUENCE [LARGE SCALE GENOMIC DNA]</scope>
    <source>
        <strain evidence="1 2">NL19</strain>
    </source>
</reference>
<dbReference type="SUPFAM" id="SSF88946">
    <property type="entry name" value="Sigma2 domain of RNA polymerase sigma factors"/>
    <property type="match status" value="1"/>
</dbReference>
<gene>
    <name evidence="1" type="ORF">TH53_00910</name>
</gene>
<organism evidence="1 2">
    <name type="scientific">Pedobacter lusitanus</name>
    <dbReference type="NCBI Taxonomy" id="1503925"/>
    <lineage>
        <taxon>Bacteria</taxon>
        <taxon>Pseudomonadati</taxon>
        <taxon>Bacteroidota</taxon>
        <taxon>Sphingobacteriia</taxon>
        <taxon>Sphingobacteriales</taxon>
        <taxon>Sphingobacteriaceae</taxon>
        <taxon>Pedobacter</taxon>
    </lineage>
</organism>
<dbReference type="STRING" id="1503925.TH53_00910"/>
<dbReference type="GO" id="GO:0006352">
    <property type="term" value="P:DNA-templated transcription initiation"/>
    <property type="evidence" value="ECO:0007669"/>
    <property type="project" value="InterPro"/>
</dbReference>
<dbReference type="Proteomes" id="UP000032049">
    <property type="component" value="Unassembled WGS sequence"/>
</dbReference>
<proteinExistence type="predicted"/>
<accession>A0A0D0GWW5</accession>
<evidence type="ECO:0000313" key="2">
    <source>
        <dbReference type="Proteomes" id="UP000032049"/>
    </source>
</evidence>
<keyword evidence="2" id="KW-1185">Reference proteome</keyword>
<dbReference type="RefSeq" id="WP_041877497.1">
    <property type="nucleotide sequence ID" value="NZ_CP157278.1"/>
</dbReference>
<dbReference type="EMBL" id="JXRA01000005">
    <property type="protein sequence ID" value="KIO78901.1"/>
    <property type="molecule type" value="Genomic_DNA"/>
</dbReference>
<dbReference type="InterPro" id="IPR013325">
    <property type="entry name" value="RNA_pol_sigma_r2"/>
</dbReference>
<dbReference type="AlphaFoldDB" id="A0A0D0GWW5"/>
<name>A0A0D0GWW5_9SPHI</name>
<dbReference type="Gene3D" id="1.10.1740.10">
    <property type="match status" value="1"/>
</dbReference>
<dbReference type="GO" id="GO:0003700">
    <property type="term" value="F:DNA-binding transcription factor activity"/>
    <property type="evidence" value="ECO:0007669"/>
    <property type="project" value="InterPro"/>
</dbReference>
<dbReference type="OrthoDB" id="1163416at2"/>
<sequence>METKVSKEEIHPAQEALLMSLYQDAFPLVANHISKMGGSFDEAKDVFQDALIIYYEKVRHTGITLRYSEKAYLFGIAKYLWNKRYNLTSREISLDQLCNRSDEDLGLVDSVYEEVSSSRLLHLLQTAGQKCMELLSAFYYEKLNMETLADRFGFSGPRSATVQKFKCLEKIKETVKEKSLKYEDIME</sequence>